<dbReference type="RefSeq" id="WP_024462838.1">
    <property type="nucleotide sequence ID" value="NZ_CP062939.1"/>
</dbReference>
<proteinExistence type="predicted"/>
<dbReference type="InterPro" id="IPR025326">
    <property type="entry name" value="DUF4232"/>
</dbReference>
<evidence type="ECO:0000259" key="1">
    <source>
        <dbReference type="Pfam" id="PF14016"/>
    </source>
</evidence>
<evidence type="ECO:0000313" key="3">
    <source>
        <dbReference type="Proteomes" id="UP000029055"/>
    </source>
</evidence>
<dbReference type="eggNOG" id="ENOG50324SG">
    <property type="taxonomic scope" value="Bacteria"/>
</dbReference>
<reference evidence="2 3" key="1">
    <citation type="submission" date="2014-03" db="EMBL/GenBank/DDBJ databases">
        <title>Genomics of Bifidobacteria.</title>
        <authorList>
            <person name="Ventura M."/>
            <person name="Milani C."/>
            <person name="Lugli G.A."/>
        </authorList>
    </citation>
    <scope>NUCLEOTIDE SEQUENCE [LARGE SCALE GENOMIC DNA]</scope>
    <source>
        <strain evidence="2 3">LMG 11597</strain>
    </source>
</reference>
<feature type="domain" description="DUF4232" evidence="1">
    <location>
        <begin position="63"/>
        <end position="189"/>
    </location>
</feature>
<comment type="caution">
    <text evidence="2">The sequence shown here is derived from an EMBL/GenBank/DDBJ whole genome shotgun (WGS) entry which is preliminary data.</text>
</comment>
<name>A0A087E9U9_9BIFI</name>
<sequence length="369" mass="39592">MKRRRIVLGVGIVLIVALALSIITLHRLNFRSVVYHETPMQTYRVIHPLSTTPVNDSPNIADCKPENIRAVAEYFNAAMGTGGMSIRFANVSDQPCRITGATPKLTMVRGGTNMKFRQLPLPDYRSSGNDETNPKIAYIPNGKAEILASYESATVSVNWQISQQIDRTAPISLTAALPQLGEIAIVPGTNASNGDVISTDPGLDITVSTLTMPSFISPNDDPLQDSSRVEPCRFAIEDFRADPPASSSSGEGSGPRSLSLTLRHLGLQPCKPDSIIAIAAANNPSYPTELLSISQSTVASPTLSTDGATAKKNLLAPGKNIIYSYTCGQEQPVRRPPSWVAEHYGSWKPAPIDVVPLPEQSSKLLSCAS</sequence>
<gene>
    <name evidence="2" type="ORF">BISU_0557</name>
</gene>
<dbReference type="STRING" id="77635.BISU_0557"/>
<accession>A0A087E9U9</accession>
<dbReference type="AlphaFoldDB" id="A0A087E9U9"/>
<evidence type="ECO:0000313" key="2">
    <source>
        <dbReference type="EMBL" id="KFJ04550.1"/>
    </source>
</evidence>
<dbReference type="Proteomes" id="UP000029055">
    <property type="component" value="Unassembled WGS sequence"/>
</dbReference>
<dbReference type="Pfam" id="PF14016">
    <property type="entry name" value="DUF4232"/>
    <property type="match status" value="1"/>
</dbReference>
<keyword evidence="3" id="KW-1185">Reference proteome</keyword>
<organism evidence="2 3">
    <name type="scientific">Bifidobacterium subtile</name>
    <dbReference type="NCBI Taxonomy" id="77635"/>
    <lineage>
        <taxon>Bacteria</taxon>
        <taxon>Bacillati</taxon>
        <taxon>Actinomycetota</taxon>
        <taxon>Actinomycetes</taxon>
        <taxon>Bifidobacteriales</taxon>
        <taxon>Bifidobacteriaceae</taxon>
        <taxon>Bifidobacterium</taxon>
    </lineage>
</organism>
<protein>
    <recommendedName>
        <fullName evidence="1">DUF4232 domain-containing protein</fullName>
    </recommendedName>
</protein>
<dbReference type="EMBL" id="JGZR01000003">
    <property type="protein sequence ID" value="KFJ04550.1"/>
    <property type="molecule type" value="Genomic_DNA"/>
</dbReference>